<dbReference type="Proteomes" id="UP001054945">
    <property type="component" value="Unassembled WGS sequence"/>
</dbReference>
<comment type="caution">
    <text evidence="1">The sequence shown here is derived from an EMBL/GenBank/DDBJ whole genome shotgun (WGS) entry which is preliminary data.</text>
</comment>
<reference evidence="1 2" key="1">
    <citation type="submission" date="2021-06" db="EMBL/GenBank/DDBJ databases">
        <title>Caerostris extrusa draft genome.</title>
        <authorList>
            <person name="Kono N."/>
            <person name="Arakawa K."/>
        </authorList>
    </citation>
    <scope>NUCLEOTIDE SEQUENCE [LARGE SCALE GENOMIC DNA]</scope>
</reference>
<sequence>MLCVITKENRASLIPSANNKNNFAVISACANGPDFHFSVVVVVVGNRPPNLKSQRVYALEIGDQPFLLVLFQSFLSCFTDKGRKGFWECKEKRKSDSEVKRHTHLIPRQSSARDISRLLLSPSDAVNGFYERQELPPLRISTLWNCGKMASSL</sequence>
<dbReference type="AlphaFoldDB" id="A0AAV4RII6"/>
<evidence type="ECO:0000313" key="2">
    <source>
        <dbReference type="Proteomes" id="UP001054945"/>
    </source>
</evidence>
<proteinExistence type="predicted"/>
<protein>
    <submittedName>
        <fullName evidence="1">Uncharacterized protein</fullName>
    </submittedName>
</protein>
<dbReference type="EMBL" id="BPLR01007828">
    <property type="protein sequence ID" value="GIY20030.1"/>
    <property type="molecule type" value="Genomic_DNA"/>
</dbReference>
<name>A0AAV4RII6_CAEEX</name>
<keyword evidence="2" id="KW-1185">Reference proteome</keyword>
<gene>
    <name evidence="1" type="ORF">CEXT_362501</name>
</gene>
<organism evidence="1 2">
    <name type="scientific">Caerostris extrusa</name>
    <name type="common">Bark spider</name>
    <name type="synonym">Caerostris bankana</name>
    <dbReference type="NCBI Taxonomy" id="172846"/>
    <lineage>
        <taxon>Eukaryota</taxon>
        <taxon>Metazoa</taxon>
        <taxon>Ecdysozoa</taxon>
        <taxon>Arthropoda</taxon>
        <taxon>Chelicerata</taxon>
        <taxon>Arachnida</taxon>
        <taxon>Araneae</taxon>
        <taxon>Araneomorphae</taxon>
        <taxon>Entelegynae</taxon>
        <taxon>Araneoidea</taxon>
        <taxon>Araneidae</taxon>
        <taxon>Caerostris</taxon>
    </lineage>
</organism>
<accession>A0AAV4RII6</accession>
<evidence type="ECO:0000313" key="1">
    <source>
        <dbReference type="EMBL" id="GIY20030.1"/>
    </source>
</evidence>